<dbReference type="FunFam" id="3.40.50.300:FF:000094">
    <property type="entry name" value="GTPase Era"/>
    <property type="match status" value="1"/>
</dbReference>
<keyword evidence="7 8" id="KW-0472">Membrane</keyword>
<dbReference type="GO" id="GO:0005525">
    <property type="term" value="F:GTP binding"/>
    <property type="evidence" value="ECO:0007669"/>
    <property type="project" value="UniProtKB-UniRule"/>
</dbReference>
<dbReference type="InterPro" id="IPR005662">
    <property type="entry name" value="GTPase_Era-like"/>
</dbReference>
<reference evidence="13" key="2">
    <citation type="journal article" date="2021" name="PeerJ">
        <title>Extensive microbial diversity within the chicken gut microbiome revealed by metagenomics and culture.</title>
        <authorList>
            <person name="Gilroy R."/>
            <person name="Ravi A."/>
            <person name="Getino M."/>
            <person name="Pursley I."/>
            <person name="Horton D.L."/>
            <person name="Alikhan N.F."/>
            <person name="Baker D."/>
            <person name="Gharbi K."/>
            <person name="Hall N."/>
            <person name="Watson M."/>
            <person name="Adriaenssens E.M."/>
            <person name="Foster-Nyarko E."/>
            <person name="Jarju S."/>
            <person name="Secka A."/>
            <person name="Antonio M."/>
            <person name="Oren A."/>
            <person name="Chaudhuri R.R."/>
            <person name="La Ragione R."/>
            <person name="Hildebrand F."/>
            <person name="Pallen M.J."/>
        </authorList>
    </citation>
    <scope>NUCLEOTIDE SEQUENCE</scope>
    <source>
        <strain evidence="13">USAMLcec3-3695</strain>
    </source>
</reference>
<evidence type="ECO:0000256" key="1">
    <source>
        <dbReference type="ARBA" id="ARBA00007921"/>
    </source>
</evidence>
<evidence type="ECO:0000259" key="11">
    <source>
        <dbReference type="PROSITE" id="PS50823"/>
    </source>
</evidence>
<dbReference type="GO" id="GO:0005829">
    <property type="term" value="C:cytosol"/>
    <property type="evidence" value="ECO:0007669"/>
    <property type="project" value="TreeGrafter"/>
</dbReference>
<keyword evidence="4 8" id="KW-0547">Nucleotide-binding</keyword>
<comment type="subunit">
    <text evidence="8">Monomer.</text>
</comment>
<dbReference type="InterPro" id="IPR005225">
    <property type="entry name" value="Small_GTP-bd"/>
</dbReference>
<evidence type="ECO:0000256" key="10">
    <source>
        <dbReference type="RuleBase" id="RU003761"/>
    </source>
</evidence>
<dbReference type="GO" id="GO:0005886">
    <property type="term" value="C:plasma membrane"/>
    <property type="evidence" value="ECO:0007669"/>
    <property type="project" value="UniProtKB-SubCell"/>
</dbReference>
<feature type="region of interest" description="G1" evidence="9">
    <location>
        <begin position="14"/>
        <end position="21"/>
    </location>
</feature>
<dbReference type="Proteomes" id="UP000824109">
    <property type="component" value="Unassembled WGS sequence"/>
</dbReference>
<dbReference type="GO" id="GO:0070181">
    <property type="term" value="F:small ribosomal subunit rRNA binding"/>
    <property type="evidence" value="ECO:0007669"/>
    <property type="project" value="UniProtKB-UniRule"/>
</dbReference>
<evidence type="ECO:0000256" key="9">
    <source>
        <dbReference type="PROSITE-ProRule" id="PRU01050"/>
    </source>
</evidence>
<evidence type="ECO:0000256" key="8">
    <source>
        <dbReference type="HAMAP-Rule" id="MF_00367"/>
    </source>
</evidence>
<feature type="region of interest" description="G2" evidence="9">
    <location>
        <begin position="40"/>
        <end position="44"/>
    </location>
</feature>
<evidence type="ECO:0000256" key="4">
    <source>
        <dbReference type="ARBA" id="ARBA00022741"/>
    </source>
</evidence>
<dbReference type="CDD" id="cd04163">
    <property type="entry name" value="Era"/>
    <property type="match status" value="1"/>
</dbReference>
<evidence type="ECO:0000313" key="14">
    <source>
        <dbReference type="Proteomes" id="UP000824109"/>
    </source>
</evidence>
<feature type="binding site" evidence="8">
    <location>
        <begin position="14"/>
        <end position="21"/>
    </location>
    <ligand>
        <name>GTP</name>
        <dbReference type="ChEBI" id="CHEBI:37565"/>
    </ligand>
</feature>
<evidence type="ECO:0000259" key="12">
    <source>
        <dbReference type="PROSITE" id="PS51713"/>
    </source>
</evidence>
<feature type="region of interest" description="G5" evidence="9">
    <location>
        <begin position="152"/>
        <end position="154"/>
    </location>
</feature>
<dbReference type="FunFam" id="3.30.300.20:FF:000003">
    <property type="entry name" value="GTPase Era"/>
    <property type="match status" value="1"/>
</dbReference>
<keyword evidence="5 8" id="KW-0694">RNA-binding</keyword>
<keyword evidence="3 8" id="KW-0690">Ribosome biogenesis</keyword>
<gene>
    <name evidence="8 13" type="primary">era</name>
    <name evidence="13" type="ORF">IAA61_00880</name>
</gene>
<proteinExistence type="inferred from homology"/>
<feature type="region of interest" description="G4" evidence="9">
    <location>
        <begin position="123"/>
        <end position="126"/>
    </location>
</feature>
<reference evidence="13" key="1">
    <citation type="submission" date="2020-10" db="EMBL/GenBank/DDBJ databases">
        <authorList>
            <person name="Gilroy R."/>
        </authorList>
    </citation>
    <scope>NUCLEOTIDE SEQUENCE</scope>
    <source>
        <strain evidence="13">USAMLcec3-3695</strain>
    </source>
</reference>
<dbReference type="InterPro" id="IPR006073">
    <property type="entry name" value="GTP-bd"/>
</dbReference>
<dbReference type="EMBL" id="DVNB01000012">
    <property type="protein sequence ID" value="HIU56348.1"/>
    <property type="molecule type" value="Genomic_DNA"/>
</dbReference>
<feature type="region of interest" description="G3" evidence="9">
    <location>
        <begin position="61"/>
        <end position="64"/>
    </location>
</feature>
<dbReference type="SUPFAM" id="SSF52540">
    <property type="entry name" value="P-loop containing nucleoside triphosphate hydrolases"/>
    <property type="match status" value="1"/>
</dbReference>
<dbReference type="PROSITE" id="PS50823">
    <property type="entry name" value="KH_TYPE_2"/>
    <property type="match status" value="1"/>
</dbReference>
<feature type="binding site" evidence="8">
    <location>
        <begin position="123"/>
        <end position="126"/>
    </location>
    <ligand>
        <name>GTP</name>
        <dbReference type="ChEBI" id="CHEBI:37565"/>
    </ligand>
</feature>
<keyword evidence="6 8" id="KW-0342">GTP-binding</keyword>
<organism evidence="13 14">
    <name type="scientific">Candidatus Ornithomonoglobus merdipullorum</name>
    <dbReference type="NCBI Taxonomy" id="2840895"/>
    <lineage>
        <taxon>Bacteria</taxon>
        <taxon>Bacillati</taxon>
        <taxon>Bacillota</taxon>
        <taxon>Clostridia</taxon>
        <taxon>Candidatus Ornithomonoglobus</taxon>
    </lineage>
</organism>
<dbReference type="SUPFAM" id="SSF54814">
    <property type="entry name" value="Prokaryotic type KH domain (KH-domain type II)"/>
    <property type="match status" value="1"/>
</dbReference>
<dbReference type="Gene3D" id="3.40.50.300">
    <property type="entry name" value="P-loop containing nucleotide triphosphate hydrolases"/>
    <property type="match status" value="1"/>
</dbReference>
<dbReference type="GO" id="GO:0043024">
    <property type="term" value="F:ribosomal small subunit binding"/>
    <property type="evidence" value="ECO:0007669"/>
    <property type="project" value="TreeGrafter"/>
</dbReference>
<dbReference type="PROSITE" id="PS51713">
    <property type="entry name" value="G_ERA"/>
    <property type="match status" value="1"/>
</dbReference>
<feature type="domain" description="KH type-2" evidence="11">
    <location>
        <begin position="196"/>
        <end position="280"/>
    </location>
</feature>
<dbReference type="GO" id="GO:0000028">
    <property type="term" value="P:ribosomal small subunit assembly"/>
    <property type="evidence" value="ECO:0007669"/>
    <property type="project" value="TreeGrafter"/>
</dbReference>
<dbReference type="InterPro" id="IPR009019">
    <property type="entry name" value="KH_sf_prok-type"/>
</dbReference>
<name>A0A9D1SE67_9FIRM</name>
<evidence type="ECO:0000313" key="13">
    <source>
        <dbReference type="EMBL" id="HIU56348.1"/>
    </source>
</evidence>
<accession>A0A9D1SE67</accession>
<dbReference type="InterPro" id="IPR015946">
    <property type="entry name" value="KH_dom-like_a/b"/>
</dbReference>
<keyword evidence="8" id="KW-1003">Cell membrane</keyword>
<dbReference type="NCBIfam" id="TIGR00436">
    <property type="entry name" value="era"/>
    <property type="match status" value="1"/>
</dbReference>
<dbReference type="InterPro" id="IPR004044">
    <property type="entry name" value="KH_dom_type_2"/>
</dbReference>
<feature type="binding site" evidence="8">
    <location>
        <begin position="61"/>
        <end position="65"/>
    </location>
    <ligand>
        <name>GTP</name>
        <dbReference type="ChEBI" id="CHEBI:37565"/>
    </ligand>
</feature>
<comment type="similarity">
    <text evidence="1 8 9 10">Belongs to the TRAFAC class TrmE-Era-EngA-EngB-Septin-like GTPase superfamily. Era GTPase family.</text>
</comment>
<comment type="function">
    <text evidence="8">An essential GTPase that binds both GDP and GTP, with rapid nucleotide exchange. Plays a role in 16S rRNA processing and 30S ribosomal subunit biogenesis and possibly also in cell cycle regulation and energy metabolism.</text>
</comment>
<comment type="caution">
    <text evidence="13">The sequence shown here is derived from an EMBL/GenBank/DDBJ whole genome shotgun (WGS) entry which is preliminary data.</text>
</comment>
<keyword evidence="8" id="KW-0699">rRNA-binding</keyword>
<dbReference type="PANTHER" id="PTHR42698:SF1">
    <property type="entry name" value="GTPASE ERA, MITOCHONDRIAL"/>
    <property type="match status" value="1"/>
</dbReference>
<comment type="subcellular location">
    <subcellularLocation>
        <location evidence="8">Cytoplasm</location>
    </subcellularLocation>
    <subcellularLocation>
        <location evidence="8">Cell membrane</location>
        <topology evidence="8">Peripheral membrane protein</topology>
    </subcellularLocation>
</comment>
<sequence length="300" mass="33957">MNTKFKSGFCAIIGMPNVGKSTLLNAIAGQKIAIISDKPQTTRNRILAIYSTPEEQIIFTDTPGIHDPHNKLGEYMVKIANDSMRDTDVVVFVVDASKGIRDKEREIAQNIDKLGRPCILVINKIDLVKKEDLLPMIADFSSMNDFEAIIPISAKGNDGVDRLTNIITDYLEEGPMYYDKDMVTDQPERAIAAEIIREKMLWLLDKEVPHGIAIEISRMKEKGNVTEIYATINCEKKTHKGIIIGKNGEMLKKIGTMARADIEKMLDRKVYLELWVKVKSDWRNSDYLIKNFGYKDDDSV</sequence>
<dbReference type="InterPro" id="IPR027417">
    <property type="entry name" value="P-loop_NTPase"/>
</dbReference>
<evidence type="ECO:0000256" key="6">
    <source>
        <dbReference type="ARBA" id="ARBA00023134"/>
    </source>
</evidence>
<dbReference type="PANTHER" id="PTHR42698">
    <property type="entry name" value="GTPASE ERA"/>
    <property type="match status" value="1"/>
</dbReference>
<dbReference type="AlphaFoldDB" id="A0A9D1SE67"/>
<keyword evidence="8" id="KW-0963">Cytoplasm</keyword>
<dbReference type="CDD" id="cd22534">
    <property type="entry name" value="KH-II_Era"/>
    <property type="match status" value="1"/>
</dbReference>
<dbReference type="InterPro" id="IPR030388">
    <property type="entry name" value="G_ERA_dom"/>
</dbReference>
<dbReference type="NCBIfam" id="NF000908">
    <property type="entry name" value="PRK00089.1"/>
    <property type="match status" value="1"/>
</dbReference>
<dbReference type="NCBIfam" id="TIGR00231">
    <property type="entry name" value="small_GTP"/>
    <property type="match status" value="1"/>
</dbReference>
<dbReference type="HAMAP" id="MF_00367">
    <property type="entry name" value="GTPase_Era"/>
    <property type="match status" value="1"/>
</dbReference>
<protein>
    <recommendedName>
        <fullName evidence="2 8">GTPase Era</fullName>
    </recommendedName>
</protein>
<evidence type="ECO:0000256" key="2">
    <source>
        <dbReference type="ARBA" id="ARBA00020484"/>
    </source>
</evidence>
<evidence type="ECO:0000256" key="7">
    <source>
        <dbReference type="ARBA" id="ARBA00023136"/>
    </source>
</evidence>
<evidence type="ECO:0000256" key="5">
    <source>
        <dbReference type="ARBA" id="ARBA00022884"/>
    </source>
</evidence>
<dbReference type="Pfam" id="PF01926">
    <property type="entry name" value="MMR_HSR1"/>
    <property type="match status" value="1"/>
</dbReference>
<dbReference type="GO" id="GO:0003924">
    <property type="term" value="F:GTPase activity"/>
    <property type="evidence" value="ECO:0007669"/>
    <property type="project" value="UniProtKB-UniRule"/>
</dbReference>
<dbReference type="Pfam" id="PF07650">
    <property type="entry name" value="KH_2"/>
    <property type="match status" value="1"/>
</dbReference>
<dbReference type="Gene3D" id="3.30.300.20">
    <property type="match status" value="1"/>
</dbReference>
<evidence type="ECO:0000256" key="3">
    <source>
        <dbReference type="ARBA" id="ARBA00022517"/>
    </source>
</evidence>
<feature type="domain" description="Era-type G" evidence="12">
    <location>
        <begin position="6"/>
        <end position="173"/>
    </location>
</feature>